<organism evidence="1 2">
    <name type="scientific">Methylobacillus rhizosphaerae</name>
    <dbReference type="NCBI Taxonomy" id="551994"/>
    <lineage>
        <taxon>Bacteria</taxon>
        <taxon>Pseudomonadati</taxon>
        <taxon>Pseudomonadota</taxon>
        <taxon>Betaproteobacteria</taxon>
        <taxon>Nitrosomonadales</taxon>
        <taxon>Methylophilaceae</taxon>
        <taxon>Methylobacillus</taxon>
    </lineage>
</organism>
<accession>A0A238YQN0</accession>
<dbReference type="EMBL" id="FZOA01000003">
    <property type="protein sequence ID" value="SNR73445.1"/>
    <property type="molecule type" value="Genomic_DNA"/>
</dbReference>
<gene>
    <name evidence="1" type="ORF">SAMN05192560_0757</name>
</gene>
<name>A0A238YQN0_9PROT</name>
<evidence type="ECO:0008006" key="3">
    <source>
        <dbReference type="Google" id="ProtNLM"/>
    </source>
</evidence>
<reference evidence="2" key="1">
    <citation type="submission" date="2017-06" db="EMBL/GenBank/DDBJ databases">
        <authorList>
            <person name="Varghese N."/>
            <person name="Submissions S."/>
        </authorList>
    </citation>
    <scope>NUCLEOTIDE SEQUENCE [LARGE SCALE GENOMIC DNA]</scope>
    <source>
        <strain evidence="2">Ca-68</strain>
    </source>
</reference>
<evidence type="ECO:0000313" key="1">
    <source>
        <dbReference type="EMBL" id="SNR73445.1"/>
    </source>
</evidence>
<protein>
    <recommendedName>
        <fullName evidence="3">RNA helicase</fullName>
    </recommendedName>
</protein>
<dbReference type="RefSeq" id="WP_179212064.1">
    <property type="nucleotide sequence ID" value="NZ_FZOA01000003.1"/>
</dbReference>
<dbReference type="AlphaFoldDB" id="A0A238YQN0"/>
<proteinExistence type="predicted"/>
<evidence type="ECO:0000313" key="2">
    <source>
        <dbReference type="Proteomes" id="UP000198305"/>
    </source>
</evidence>
<dbReference type="Gene3D" id="3.40.50.450">
    <property type="match status" value="1"/>
</dbReference>
<sequence length="294" mass="33382">MIDQEQKQKEVCGVIMPISEIDGCNSSHWLDVKDIIYDAIRDSGFEPNLVSDATDVGLIQKRIVQNLYENPIVVCDVSGKNPNVMFELGMRLAFDKPTIIIKDDKTSYSFDTAGIEHLEYPRDLRFAKITDFKEKLSEKIQATYSKSESNDGYTTFLKNFGEFKVAKIDQKEVPIQDYILEELQSIRAAISKSDKSRMFRGSYYPIMKVVPITFDVSNESNMVRARILSWAISHPDVDDALLENDGIITVLLRSNSSVSPESFSILFKNMIITLRTINFAKGSSFNEKGKDKKE</sequence>
<dbReference type="Proteomes" id="UP000198305">
    <property type="component" value="Unassembled WGS sequence"/>
</dbReference>
<keyword evidence="2" id="KW-1185">Reference proteome</keyword>